<reference evidence="2 3" key="1">
    <citation type="submission" date="2019-03" db="EMBL/GenBank/DDBJ databases">
        <title>Single cell metagenomics reveals metabolic interactions within the superorganism composed of flagellate Streblomastix strix and complex community of Bacteroidetes bacteria on its surface.</title>
        <authorList>
            <person name="Treitli S.C."/>
            <person name="Kolisko M."/>
            <person name="Husnik F."/>
            <person name="Keeling P."/>
            <person name="Hampl V."/>
        </authorList>
    </citation>
    <scope>NUCLEOTIDE SEQUENCE [LARGE SCALE GENOMIC DNA]</scope>
    <source>
        <strain evidence="2">ST1C</strain>
    </source>
</reference>
<feature type="compositionally biased region" description="Basic and acidic residues" evidence="1">
    <location>
        <begin position="237"/>
        <end position="253"/>
    </location>
</feature>
<evidence type="ECO:0000256" key="1">
    <source>
        <dbReference type="SAM" id="MobiDB-lite"/>
    </source>
</evidence>
<dbReference type="AlphaFoldDB" id="A0A5J4UQA1"/>
<proteinExistence type="predicted"/>
<organism evidence="2 3">
    <name type="scientific">Streblomastix strix</name>
    <dbReference type="NCBI Taxonomy" id="222440"/>
    <lineage>
        <taxon>Eukaryota</taxon>
        <taxon>Metamonada</taxon>
        <taxon>Preaxostyla</taxon>
        <taxon>Oxymonadida</taxon>
        <taxon>Streblomastigidae</taxon>
        <taxon>Streblomastix</taxon>
    </lineage>
</organism>
<name>A0A5J4UQA1_9EUKA</name>
<protein>
    <submittedName>
        <fullName evidence="2">Uncharacterized protein</fullName>
    </submittedName>
</protein>
<evidence type="ECO:0000313" key="2">
    <source>
        <dbReference type="EMBL" id="KAA6372659.1"/>
    </source>
</evidence>
<dbReference type="Proteomes" id="UP000324800">
    <property type="component" value="Unassembled WGS sequence"/>
</dbReference>
<accession>A0A5J4UQA1</accession>
<dbReference type="EMBL" id="SNRW01013406">
    <property type="protein sequence ID" value="KAA6372659.1"/>
    <property type="molecule type" value="Genomic_DNA"/>
</dbReference>
<sequence>MREKHRNKGQTLSLGLIYLFFSGSKDGEKLFRQLLQARLLSSKVIDQGILNKSSYWYSHISGLALLAGYLKKIRQQPEYLQNLEQQQIFIANQLEKAINQSVQVTQSRINDAHQLHYSIPLLEQNLFTIQQSSTIATTPVMNSRSERFLMSESAHWVGLGPVSVIENQTSRTKPKNSGGSAIQRDTSNKVQVDRFTHHSDTATTIRQYHYKNNNAIAREVLGWTEVELDNEEDEEQERTLQEEIKHEKSDVEQRIISPVEDNYL</sequence>
<comment type="caution">
    <text evidence="2">The sequence shown here is derived from an EMBL/GenBank/DDBJ whole genome shotgun (WGS) entry which is preliminary data.</text>
</comment>
<feature type="region of interest" description="Disordered" evidence="1">
    <location>
        <begin position="232"/>
        <end position="264"/>
    </location>
</feature>
<evidence type="ECO:0000313" key="3">
    <source>
        <dbReference type="Proteomes" id="UP000324800"/>
    </source>
</evidence>
<feature type="region of interest" description="Disordered" evidence="1">
    <location>
        <begin position="169"/>
        <end position="188"/>
    </location>
</feature>
<gene>
    <name evidence="2" type="ORF">EZS28_031815</name>
</gene>